<accession>A0A8X6ILN8</accession>
<proteinExistence type="predicted"/>
<dbReference type="AlphaFoldDB" id="A0A8X6ILN8"/>
<gene>
    <name evidence="1" type="ORF">NPIL_169841</name>
</gene>
<comment type="caution">
    <text evidence="1">The sequence shown here is derived from an EMBL/GenBank/DDBJ whole genome shotgun (WGS) entry which is preliminary data.</text>
</comment>
<reference evidence="1" key="1">
    <citation type="submission" date="2020-08" db="EMBL/GenBank/DDBJ databases">
        <title>Multicomponent nature underlies the extraordinary mechanical properties of spider dragline silk.</title>
        <authorList>
            <person name="Kono N."/>
            <person name="Nakamura H."/>
            <person name="Mori M."/>
            <person name="Yoshida Y."/>
            <person name="Ohtoshi R."/>
            <person name="Malay A.D."/>
            <person name="Moran D.A.P."/>
            <person name="Tomita M."/>
            <person name="Numata K."/>
            <person name="Arakawa K."/>
        </authorList>
    </citation>
    <scope>NUCLEOTIDE SEQUENCE</scope>
</reference>
<organism evidence="1 2">
    <name type="scientific">Nephila pilipes</name>
    <name type="common">Giant wood spider</name>
    <name type="synonym">Nephila maculata</name>
    <dbReference type="NCBI Taxonomy" id="299642"/>
    <lineage>
        <taxon>Eukaryota</taxon>
        <taxon>Metazoa</taxon>
        <taxon>Ecdysozoa</taxon>
        <taxon>Arthropoda</taxon>
        <taxon>Chelicerata</taxon>
        <taxon>Arachnida</taxon>
        <taxon>Araneae</taxon>
        <taxon>Araneomorphae</taxon>
        <taxon>Entelegynae</taxon>
        <taxon>Araneoidea</taxon>
        <taxon>Nephilidae</taxon>
        <taxon>Nephila</taxon>
    </lineage>
</organism>
<sequence length="163" mass="18427">MTTSHQPDPSLDKMNSTFSIPYHCTSQTSSLQCLIFYMEPSIFSVVVPHQEQPRSASVPGTNISSITSEAHLECVLGWKNNIVCGSRFTQNEGQGSINFWKCRNPQSLLSGRDGVRIHTSYPPCLRMKNYRFEVQQVDHYATGCTTTNCYALFPYAEWVSVFE</sequence>
<dbReference type="EMBL" id="BMAW01045577">
    <property type="protein sequence ID" value="GFS50784.1"/>
    <property type="molecule type" value="Genomic_DNA"/>
</dbReference>
<evidence type="ECO:0000313" key="1">
    <source>
        <dbReference type="EMBL" id="GFS50784.1"/>
    </source>
</evidence>
<keyword evidence="2" id="KW-1185">Reference proteome</keyword>
<name>A0A8X6ILN8_NEPPI</name>
<protein>
    <submittedName>
        <fullName evidence="1">Uncharacterized protein</fullName>
    </submittedName>
</protein>
<evidence type="ECO:0000313" key="2">
    <source>
        <dbReference type="Proteomes" id="UP000887013"/>
    </source>
</evidence>
<dbReference type="Proteomes" id="UP000887013">
    <property type="component" value="Unassembled WGS sequence"/>
</dbReference>